<feature type="site" description="Stabilizes the phosphoryl group" evidence="10">
    <location>
        <position position="52"/>
    </location>
</feature>
<dbReference type="GO" id="GO:0005737">
    <property type="term" value="C:cytoplasm"/>
    <property type="evidence" value="ECO:0007669"/>
    <property type="project" value="UniProtKB-SubCell"/>
</dbReference>
<dbReference type="Gene3D" id="3.40.50.1000">
    <property type="entry name" value="HAD superfamily/HAD-like"/>
    <property type="match status" value="1"/>
</dbReference>
<protein>
    <recommendedName>
        <fullName evidence="6 7">D,D-heptose 1,7-bisphosphate phosphatase</fullName>
        <ecNumber evidence="7">3.1.3.-</ecNumber>
    </recommendedName>
</protein>
<reference evidence="12 13" key="1">
    <citation type="submission" date="2014-09" db="EMBL/GenBank/DDBJ databases">
        <title>Sporocytophaga myxococcoides PG-01 genome sequencing.</title>
        <authorList>
            <person name="Liu L."/>
            <person name="Gao P.J."/>
            <person name="Chen G.J."/>
            <person name="Wang L.S."/>
        </authorList>
    </citation>
    <scope>NUCLEOTIDE SEQUENCE [LARGE SCALE GENOMIC DNA]</scope>
    <source>
        <strain evidence="12 13">PG-01</strain>
    </source>
</reference>
<feature type="binding site" evidence="9">
    <location>
        <begin position="52"/>
        <end position="55"/>
    </location>
    <ligand>
        <name>substrate</name>
    </ligand>
</feature>
<feature type="binding site" evidence="11">
    <location>
        <position position="126"/>
    </location>
    <ligand>
        <name>Mg(2+)</name>
        <dbReference type="ChEBI" id="CHEBI:18420"/>
    </ligand>
</feature>
<evidence type="ECO:0000256" key="2">
    <source>
        <dbReference type="ARBA" id="ARBA00022490"/>
    </source>
</evidence>
<dbReference type="STRING" id="153721.MYP_3499"/>
<evidence type="ECO:0000256" key="9">
    <source>
        <dbReference type="PIRSR" id="PIRSR004682-2"/>
    </source>
</evidence>
<dbReference type="Proteomes" id="UP000030185">
    <property type="component" value="Unassembled WGS sequence"/>
</dbReference>
<dbReference type="NCBIfam" id="TIGR01656">
    <property type="entry name" value="Histidinol-ppas"/>
    <property type="match status" value="1"/>
</dbReference>
<feature type="binding site" evidence="9">
    <location>
        <begin position="17"/>
        <end position="21"/>
    </location>
    <ligand>
        <name>substrate</name>
    </ligand>
</feature>
<evidence type="ECO:0000313" key="12">
    <source>
        <dbReference type="EMBL" id="GAL86270.1"/>
    </source>
</evidence>
<gene>
    <name evidence="12" type="ORF">MYP_3499</name>
</gene>
<comment type="subcellular location">
    <subcellularLocation>
        <location evidence="1 7">Cytoplasm</location>
    </subcellularLocation>
</comment>
<evidence type="ECO:0000256" key="8">
    <source>
        <dbReference type="PIRSR" id="PIRSR004682-1"/>
    </source>
</evidence>
<evidence type="ECO:0000256" key="7">
    <source>
        <dbReference type="PIRNR" id="PIRNR004682"/>
    </source>
</evidence>
<evidence type="ECO:0000256" key="4">
    <source>
        <dbReference type="ARBA" id="ARBA00022801"/>
    </source>
</evidence>
<feature type="site" description="Contributes to substrate recognition" evidence="10">
    <location>
        <position position="100"/>
    </location>
</feature>
<dbReference type="SUPFAM" id="SSF56784">
    <property type="entry name" value="HAD-like"/>
    <property type="match status" value="1"/>
</dbReference>
<feature type="binding site" evidence="9">
    <location>
        <position position="127"/>
    </location>
    <ligand>
        <name>substrate</name>
    </ligand>
</feature>
<feature type="site" description="Stabilizes the phosphoryl group" evidence="10">
    <location>
        <position position="101"/>
    </location>
</feature>
<dbReference type="GO" id="GO:0005975">
    <property type="term" value="P:carbohydrate metabolic process"/>
    <property type="evidence" value="ECO:0007669"/>
    <property type="project" value="InterPro"/>
</dbReference>
<dbReference type="InterPro" id="IPR023214">
    <property type="entry name" value="HAD_sf"/>
</dbReference>
<dbReference type="AlphaFoldDB" id="A0A098LH58"/>
<keyword evidence="4 7" id="KW-0378">Hydrolase</keyword>
<comment type="cofactor">
    <cofactor evidence="11">
        <name>Mg(2+)</name>
        <dbReference type="ChEBI" id="CHEBI:18420"/>
    </cofactor>
</comment>
<evidence type="ECO:0000256" key="11">
    <source>
        <dbReference type="PIRSR" id="PIRSR004682-4"/>
    </source>
</evidence>
<dbReference type="GO" id="GO:0046872">
    <property type="term" value="F:metal ion binding"/>
    <property type="evidence" value="ECO:0007669"/>
    <property type="project" value="UniProtKB-KW"/>
</dbReference>
<dbReference type="RefSeq" id="WP_045465881.1">
    <property type="nucleotide sequence ID" value="NZ_BBLT01000007.1"/>
</dbReference>
<evidence type="ECO:0000256" key="5">
    <source>
        <dbReference type="ARBA" id="ARBA00023277"/>
    </source>
</evidence>
<feature type="active site" description="Nucleophile" evidence="8">
    <location>
        <position position="11"/>
    </location>
</feature>
<accession>A0A098LH58</accession>
<evidence type="ECO:0000256" key="3">
    <source>
        <dbReference type="ARBA" id="ARBA00022723"/>
    </source>
</evidence>
<feature type="binding site" evidence="11">
    <location>
        <position position="9"/>
    </location>
    <ligand>
        <name>Mg(2+)</name>
        <dbReference type="ChEBI" id="CHEBI:18420"/>
    </ligand>
</feature>
<dbReference type="InterPro" id="IPR006543">
    <property type="entry name" value="Histidinol-phos"/>
</dbReference>
<dbReference type="CDD" id="cd07503">
    <property type="entry name" value="HAD_HisB-N"/>
    <property type="match status" value="1"/>
</dbReference>
<sequence>MGAKCIFLDRDGVINVDKVDYTYTLEDFKIIPGVIEALEAFKKAGYLLVVITNQSGIAKGIYGHEDVKICHDFFQEKCGSLIDRYYYSPYHQTISESISRKPDSLMFEKAIAKFDIDIESSWMIGDKNRDLIPAKKLGIKTVLVGHEEPNPVEVNIKADDLKKASELILQV</sequence>
<comment type="similarity">
    <text evidence="7">Belongs to the gmhB family.</text>
</comment>
<keyword evidence="5 7" id="KW-0119">Carbohydrate metabolism</keyword>
<evidence type="ECO:0000256" key="6">
    <source>
        <dbReference type="ARBA" id="ARBA00031828"/>
    </source>
</evidence>
<comment type="caution">
    <text evidence="12">The sequence shown here is derived from an EMBL/GenBank/DDBJ whole genome shotgun (WGS) entry which is preliminary data.</text>
</comment>
<feature type="binding site" evidence="9">
    <location>
        <begin position="9"/>
        <end position="11"/>
    </location>
    <ligand>
        <name>substrate</name>
    </ligand>
</feature>
<dbReference type="InterPro" id="IPR036412">
    <property type="entry name" value="HAD-like_sf"/>
</dbReference>
<feature type="binding site" evidence="9">
    <location>
        <begin position="100"/>
        <end position="101"/>
    </location>
    <ligand>
        <name>substrate</name>
    </ligand>
</feature>
<evidence type="ECO:0000256" key="1">
    <source>
        <dbReference type="ARBA" id="ARBA00004496"/>
    </source>
</evidence>
<feature type="binding site" evidence="11">
    <location>
        <position position="127"/>
    </location>
    <ligand>
        <name>Mg(2+)</name>
        <dbReference type="ChEBI" id="CHEBI:18420"/>
    </ligand>
</feature>
<dbReference type="Pfam" id="PF13242">
    <property type="entry name" value="Hydrolase_like"/>
    <property type="match status" value="1"/>
</dbReference>
<keyword evidence="2 7" id="KW-0963">Cytoplasm</keyword>
<name>A0A098LH58_9BACT</name>
<keyword evidence="11" id="KW-0460">Magnesium</keyword>
<feature type="active site" description="Nucleophile" evidence="8">
    <location>
        <position position="9"/>
    </location>
</feature>
<dbReference type="PIRSF" id="PIRSF004682">
    <property type="entry name" value="GmhB"/>
    <property type="match status" value="1"/>
</dbReference>
<dbReference type="OrthoDB" id="9813880at2"/>
<evidence type="ECO:0000313" key="13">
    <source>
        <dbReference type="Proteomes" id="UP000030185"/>
    </source>
</evidence>
<dbReference type="InterPro" id="IPR006549">
    <property type="entry name" value="HAD-SF_hydro_IIIA"/>
</dbReference>
<feature type="binding site" evidence="11">
    <location>
        <position position="11"/>
    </location>
    <ligand>
        <name>Mg(2+)</name>
        <dbReference type="ChEBI" id="CHEBI:18420"/>
    </ligand>
</feature>
<dbReference type="eggNOG" id="COG0241">
    <property type="taxonomic scope" value="Bacteria"/>
</dbReference>
<evidence type="ECO:0000256" key="10">
    <source>
        <dbReference type="PIRSR" id="PIRSR004682-3"/>
    </source>
</evidence>
<organism evidence="12 13">
    <name type="scientific">Sporocytophaga myxococcoides</name>
    <dbReference type="NCBI Taxonomy" id="153721"/>
    <lineage>
        <taxon>Bacteria</taxon>
        <taxon>Pseudomonadati</taxon>
        <taxon>Bacteroidota</taxon>
        <taxon>Cytophagia</taxon>
        <taxon>Cytophagales</taxon>
        <taxon>Cytophagaceae</taxon>
        <taxon>Sporocytophaga</taxon>
    </lineage>
</organism>
<dbReference type="GO" id="GO:0016791">
    <property type="term" value="F:phosphatase activity"/>
    <property type="evidence" value="ECO:0007669"/>
    <property type="project" value="InterPro"/>
</dbReference>
<proteinExistence type="inferred from homology"/>
<keyword evidence="3 11" id="KW-0479">Metal-binding</keyword>
<dbReference type="EMBL" id="BBLT01000007">
    <property type="protein sequence ID" value="GAL86270.1"/>
    <property type="molecule type" value="Genomic_DNA"/>
</dbReference>
<dbReference type="PANTHER" id="PTHR42891:SF1">
    <property type="entry name" value="D-GLYCERO-BETA-D-MANNO-HEPTOSE-1,7-BISPHOSPHATE 7-PHOSPHATASE"/>
    <property type="match status" value="1"/>
</dbReference>
<keyword evidence="13" id="KW-1185">Reference proteome</keyword>
<dbReference type="EC" id="3.1.3.-" evidence="7"/>
<dbReference type="PANTHER" id="PTHR42891">
    <property type="entry name" value="D-GLYCERO-BETA-D-MANNO-HEPTOSE-1,7-BISPHOSPHATE 7-PHOSPHATASE"/>
    <property type="match status" value="1"/>
</dbReference>
<dbReference type="InterPro" id="IPR004446">
    <property type="entry name" value="Heptose_bisP_phosphatase"/>
</dbReference>
<dbReference type="NCBIfam" id="TIGR01662">
    <property type="entry name" value="HAD-SF-IIIA"/>
    <property type="match status" value="1"/>
</dbReference>